<dbReference type="EMBL" id="JAAIWK010000021">
    <property type="protein sequence ID" value="NEY20787.1"/>
    <property type="molecule type" value="Genomic_DNA"/>
</dbReference>
<keyword evidence="3" id="KW-1185">Reference proteome</keyword>
<evidence type="ECO:0000313" key="3">
    <source>
        <dbReference type="Proteomes" id="UP000476934"/>
    </source>
</evidence>
<gene>
    <name evidence="2" type="ORF">G4D61_12565</name>
</gene>
<feature type="transmembrane region" description="Helical" evidence="1">
    <location>
        <begin position="157"/>
        <end position="185"/>
    </location>
</feature>
<dbReference type="Pfam" id="PF04854">
    <property type="entry name" value="DUF624"/>
    <property type="match status" value="1"/>
</dbReference>
<dbReference type="RefSeq" id="WP_163174101.1">
    <property type="nucleotide sequence ID" value="NZ_JAAIWK010000021.1"/>
</dbReference>
<feature type="transmembrane region" description="Helical" evidence="1">
    <location>
        <begin position="132"/>
        <end position="151"/>
    </location>
</feature>
<proteinExistence type="predicted"/>
<keyword evidence="1" id="KW-0812">Transmembrane</keyword>
<feature type="transmembrane region" description="Helical" evidence="1">
    <location>
        <begin position="99"/>
        <end position="120"/>
    </location>
</feature>
<feature type="transmembrane region" description="Helical" evidence="1">
    <location>
        <begin position="12"/>
        <end position="38"/>
    </location>
</feature>
<evidence type="ECO:0000256" key="1">
    <source>
        <dbReference type="SAM" id="Phobius"/>
    </source>
</evidence>
<dbReference type="InterPro" id="IPR006938">
    <property type="entry name" value="DUF624"/>
</dbReference>
<protein>
    <submittedName>
        <fullName evidence="2">DUF624 domain-containing protein</fullName>
    </submittedName>
</protein>
<comment type="caution">
    <text evidence="2">The sequence shown here is derived from an EMBL/GenBank/DDBJ whole genome shotgun (WGS) entry which is preliminary data.</text>
</comment>
<feature type="transmembrane region" description="Helical" evidence="1">
    <location>
        <begin position="69"/>
        <end position="87"/>
    </location>
</feature>
<evidence type="ECO:0000313" key="2">
    <source>
        <dbReference type="EMBL" id="NEY20787.1"/>
    </source>
</evidence>
<dbReference type="Proteomes" id="UP000476934">
    <property type="component" value="Unassembled WGS sequence"/>
</dbReference>
<dbReference type="AlphaFoldDB" id="A0A6M0P8M9"/>
<accession>A0A6M0P8M9</accession>
<reference evidence="2 3" key="1">
    <citation type="submission" date="2020-03" db="EMBL/GenBank/DDBJ databases">
        <title>Bacillus aquiflavi sp. nov., isolated from yellow water of strong flavor Chinese baijiu in Yibin region of China.</title>
        <authorList>
            <person name="Xie J."/>
        </authorList>
    </citation>
    <scope>NUCLEOTIDE SEQUENCE [LARGE SCALE GENOMIC DNA]</scope>
    <source>
        <strain evidence="2 3">Gsoil 114</strain>
    </source>
</reference>
<name>A0A6M0P8M9_9BACI</name>
<sequence length="210" mass="23966">MNWINSKFYGNLLIFTNYILLSLLWIICCLPVMTIFAATTSMFSVVKNWRNGGDERILSEFFGAMKKSIFQKILINFIFILFFIVVYEDLTLMTSIQSSLLFLGISFILLSTLLMFSVLVHIFNIYIQFEKISIVILFKNALLISAAQFKWTIAGIAFLLLCAITVYVLPFLLFIIGSFVAFVLISISERSLNNMGLKESGGVIEKYNSY</sequence>
<keyword evidence="1" id="KW-0472">Membrane</keyword>
<organism evidence="2 3">
    <name type="scientific">Heyndrickxia ginsengihumi</name>
    <dbReference type="NCBI Taxonomy" id="363870"/>
    <lineage>
        <taxon>Bacteria</taxon>
        <taxon>Bacillati</taxon>
        <taxon>Bacillota</taxon>
        <taxon>Bacilli</taxon>
        <taxon>Bacillales</taxon>
        <taxon>Bacillaceae</taxon>
        <taxon>Heyndrickxia</taxon>
    </lineage>
</organism>
<keyword evidence="1" id="KW-1133">Transmembrane helix</keyword>